<dbReference type="AlphaFoldDB" id="K2JTJ2"/>
<evidence type="ECO:0000256" key="3">
    <source>
        <dbReference type="ARBA" id="ARBA00034290"/>
    </source>
</evidence>
<evidence type="ECO:0000259" key="5">
    <source>
        <dbReference type="PROSITE" id="PS50887"/>
    </source>
</evidence>
<evidence type="ECO:0000256" key="1">
    <source>
        <dbReference type="ARBA" id="ARBA00012282"/>
    </source>
</evidence>
<dbReference type="Proteomes" id="UP000006755">
    <property type="component" value="Unassembled WGS sequence"/>
</dbReference>
<evidence type="ECO:0000259" key="4">
    <source>
        <dbReference type="PROSITE" id="PS50883"/>
    </source>
</evidence>
<dbReference type="SMART" id="SM00267">
    <property type="entry name" value="GGDEF"/>
    <property type="match status" value="1"/>
</dbReference>
<comment type="catalytic activity">
    <reaction evidence="3">
        <text>3',3'-c-di-GMP + H2O = 5'-phosphoguanylyl(3'-&gt;5')guanosine + H(+)</text>
        <dbReference type="Rhea" id="RHEA:24902"/>
        <dbReference type="ChEBI" id="CHEBI:15377"/>
        <dbReference type="ChEBI" id="CHEBI:15378"/>
        <dbReference type="ChEBI" id="CHEBI:58754"/>
        <dbReference type="ChEBI" id="CHEBI:58805"/>
        <dbReference type="EC" id="3.1.4.52"/>
    </reaction>
</comment>
<dbReference type="PROSITE" id="PS50883">
    <property type="entry name" value="EAL"/>
    <property type="match status" value="1"/>
</dbReference>
<name>K2JTJ2_9GAMM</name>
<keyword evidence="7" id="KW-1185">Reference proteome</keyword>
<gene>
    <name evidence="6" type="ORF">B3C1_09762</name>
</gene>
<dbReference type="PROSITE" id="PS50887">
    <property type="entry name" value="GGDEF"/>
    <property type="match status" value="1"/>
</dbReference>
<sequence length="614" mass="68007">MELTELRKQLAASLATQHHLTREVRRSRILSLLVREGYREASEAEEESALVRSLLHLLLKSSLLDGVALYCRGDQVWYCQSQLGRWQGALPPLPRDSANCHWQAGAALPAQLAPLHPGQGHFRHLTLACNGEWALLLGLGLDEGAGLRLDPEEASFIEAVLSLFSELIQRFRMGQSLKQQTTLDPLTKLPNRILAFDRLQQAMVSHEPEDGHIMVLFADLSRFKDINNSHGHWLGDQLLAAVAARWRAALRPADTLARLGSDQFLVLLERAAKAKTAEVVAQKLLDCLAEPFSINGKLIKADAHIGIAIYPEDGQDPSVLIRNADVAHIQAKESDDTHYRFFTPALNASLSRRLVVESALRQAIANGEFTLVYQPQLRLADGQVTGVEALLRWHSPKLGLVPPDQFIPLAEENGQILAIGLWVLEEACRQLAQWRDQGFAPTMAVNLSARQLRSPELIPQLEALLARYRLAPGQLELELTERVVLDDTHPQVRLSLARIAELGVRLALDDFGTGYSSLRYLTEHPFTVVKIDKSFVQALPAKGREYALVAAFVATAQKLGMDVVAEGVETAEQQALLETLQCPLVQGYLLSRPLDPLTLLARLQCQGATWHLKA</sequence>
<evidence type="ECO:0000313" key="6">
    <source>
        <dbReference type="EMBL" id="EKE73674.1"/>
    </source>
</evidence>
<dbReference type="Gene3D" id="3.20.20.450">
    <property type="entry name" value="EAL domain"/>
    <property type="match status" value="1"/>
</dbReference>
<dbReference type="OrthoDB" id="9804951at2"/>
<dbReference type="SUPFAM" id="SSF55073">
    <property type="entry name" value="Nucleotide cyclase"/>
    <property type="match status" value="1"/>
</dbReference>
<comment type="caution">
    <text evidence="6">The sequence shown here is derived from an EMBL/GenBank/DDBJ whole genome shotgun (WGS) entry which is preliminary data.</text>
</comment>
<dbReference type="PATRIC" id="fig|745411.4.peg.1913"/>
<feature type="domain" description="GGDEF" evidence="5">
    <location>
        <begin position="211"/>
        <end position="344"/>
    </location>
</feature>
<keyword evidence="2" id="KW-0973">c-di-GMP</keyword>
<dbReference type="InterPro" id="IPR043128">
    <property type="entry name" value="Rev_trsase/Diguanyl_cyclase"/>
</dbReference>
<evidence type="ECO:0000313" key="7">
    <source>
        <dbReference type="Proteomes" id="UP000006755"/>
    </source>
</evidence>
<dbReference type="GO" id="GO:0071111">
    <property type="term" value="F:cyclic-guanylate-specific phosphodiesterase activity"/>
    <property type="evidence" value="ECO:0007669"/>
    <property type="project" value="UniProtKB-EC"/>
</dbReference>
<evidence type="ECO:0000256" key="2">
    <source>
        <dbReference type="ARBA" id="ARBA00022636"/>
    </source>
</evidence>
<feature type="domain" description="EAL" evidence="4">
    <location>
        <begin position="353"/>
        <end position="607"/>
    </location>
</feature>
<dbReference type="Pfam" id="PF00990">
    <property type="entry name" value="GGDEF"/>
    <property type="match status" value="1"/>
</dbReference>
<dbReference type="NCBIfam" id="TIGR00254">
    <property type="entry name" value="GGDEF"/>
    <property type="match status" value="1"/>
</dbReference>
<dbReference type="STRING" id="745411.B3C1_09762"/>
<accession>K2JTJ2</accession>
<dbReference type="InterPro" id="IPR001633">
    <property type="entry name" value="EAL_dom"/>
</dbReference>
<proteinExistence type="predicted"/>
<dbReference type="RefSeq" id="WP_008484539.1">
    <property type="nucleotide sequence ID" value="NZ_AMRI01000012.1"/>
</dbReference>
<dbReference type="SUPFAM" id="SSF141868">
    <property type="entry name" value="EAL domain-like"/>
    <property type="match status" value="1"/>
</dbReference>
<dbReference type="InterPro" id="IPR035919">
    <property type="entry name" value="EAL_sf"/>
</dbReference>
<dbReference type="eggNOG" id="COG5001">
    <property type="taxonomic scope" value="Bacteria"/>
</dbReference>
<dbReference type="PANTHER" id="PTHR33121:SF70">
    <property type="entry name" value="SIGNALING PROTEIN YKOW"/>
    <property type="match status" value="1"/>
</dbReference>
<dbReference type="PANTHER" id="PTHR33121">
    <property type="entry name" value="CYCLIC DI-GMP PHOSPHODIESTERASE PDEF"/>
    <property type="match status" value="1"/>
</dbReference>
<organism evidence="6 7">
    <name type="scientific">Gallaecimonas xiamenensis 3-C-1</name>
    <dbReference type="NCBI Taxonomy" id="745411"/>
    <lineage>
        <taxon>Bacteria</taxon>
        <taxon>Pseudomonadati</taxon>
        <taxon>Pseudomonadota</taxon>
        <taxon>Gammaproteobacteria</taxon>
        <taxon>Enterobacterales</taxon>
        <taxon>Gallaecimonadaceae</taxon>
        <taxon>Gallaecimonas</taxon>
    </lineage>
</organism>
<dbReference type="CDD" id="cd01949">
    <property type="entry name" value="GGDEF"/>
    <property type="match status" value="1"/>
</dbReference>
<dbReference type="CDD" id="cd01948">
    <property type="entry name" value="EAL"/>
    <property type="match status" value="1"/>
</dbReference>
<dbReference type="InterPro" id="IPR050706">
    <property type="entry name" value="Cyclic-di-GMP_PDE-like"/>
</dbReference>
<protein>
    <recommendedName>
        <fullName evidence="1">cyclic-guanylate-specific phosphodiesterase</fullName>
        <ecNumber evidence="1">3.1.4.52</ecNumber>
    </recommendedName>
</protein>
<dbReference type="InterPro" id="IPR000160">
    <property type="entry name" value="GGDEF_dom"/>
</dbReference>
<dbReference type="EC" id="3.1.4.52" evidence="1"/>
<reference evidence="6 7" key="1">
    <citation type="journal article" date="2012" name="J. Bacteriol.">
        <title>Genome Sequence of Gallaecimonas xiamenensis Type Strain 3-C-1.</title>
        <authorList>
            <person name="Lai Q."/>
            <person name="Wang L."/>
            <person name="Wang W."/>
            <person name="Shao Z."/>
        </authorList>
    </citation>
    <scope>NUCLEOTIDE SEQUENCE [LARGE SCALE GENOMIC DNA]</scope>
    <source>
        <strain evidence="6 7">3-C-1</strain>
    </source>
</reference>
<dbReference type="FunFam" id="3.20.20.450:FF:000001">
    <property type="entry name" value="Cyclic di-GMP phosphodiesterase yahA"/>
    <property type="match status" value="1"/>
</dbReference>
<dbReference type="SMART" id="SM00052">
    <property type="entry name" value="EAL"/>
    <property type="match status" value="1"/>
</dbReference>
<dbReference type="EMBL" id="AMRI01000012">
    <property type="protein sequence ID" value="EKE73674.1"/>
    <property type="molecule type" value="Genomic_DNA"/>
</dbReference>
<dbReference type="Pfam" id="PF00563">
    <property type="entry name" value="EAL"/>
    <property type="match status" value="1"/>
</dbReference>
<dbReference type="InterPro" id="IPR029787">
    <property type="entry name" value="Nucleotide_cyclase"/>
</dbReference>
<dbReference type="Gene3D" id="3.30.70.270">
    <property type="match status" value="1"/>
</dbReference>